<feature type="non-terminal residue" evidence="1">
    <location>
        <position position="34"/>
    </location>
</feature>
<protein>
    <submittedName>
        <fullName evidence="1">Sulfhydrogenase subunit delta</fullName>
        <ecNumber evidence="1">1.12.1.5</ecNumber>
    </submittedName>
</protein>
<name>A0A3B1DRI4_9ZZZZ</name>
<accession>A0A3B1DRI4</accession>
<dbReference type="AlphaFoldDB" id="A0A3B1DRI4"/>
<organism evidence="1">
    <name type="scientific">hydrothermal vent metagenome</name>
    <dbReference type="NCBI Taxonomy" id="652676"/>
    <lineage>
        <taxon>unclassified sequences</taxon>
        <taxon>metagenomes</taxon>
        <taxon>ecological metagenomes</taxon>
    </lineage>
</organism>
<proteinExistence type="predicted"/>
<dbReference type="EMBL" id="UOGG01000150">
    <property type="protein sequence ID" value="VAX31307.1"/>
    <property type="molecule type" value="Genomic_DNA"/>
</dbReference>
<sequence length="34" mass="3800">MSKTNEPKIKKPTLAVWKFASCDGCQLSLLDCED</sequence>
<keyword evidence="1" id="KW-0560">Oxidoreductase</keyword>
<reference evidence="1" key="1">
    <citation type="submission" date="2018-06" db="EMBL/GenBank/DDBJ databases">
        <authorList>
            <person name="Zhirakovskaya E."/>
        </authorList>
    </citation>
    <scope>NUCLEOTIDE SEQUENCE</scope>
</reference>
<dbReference type="GO" id="GO:0016491">
    <property type="term" value="F:oxidoreductase activity"/>
    <property type="evidence" value="ECO:0007669"/>
    <property type="project" value="UniProtKB-KW"/>
</dbReference>
<evidence type="ECO:0000313" key="1">
    <source>
        <dbReference type="EMBL" id="VAX31307.1"/>
    </source>
</evidence>
<gene>
    <name evidence="1" type="ORF">MNBD_NITROSPINAE05-487</name>
</gene>
<dbReference type="EC" id="1.12.1.5" evidence="1"/>